<evidence type="ECO:0000313" key="10">
    <source>
        <dbReference type="Proteomes" id="UP000886885"/>
    </source>
</evidence>
<dbReference type="InterPro" id="IPR050568">
    <property type="entry name" value="Transcr_DNA_Rep_Reg"/>
</dbReference>
<evidence type="ECO:0000259" key="8">
    <source>
        <dbReference type="Pfam" id="PF00125"/>
    </source>
</evidence>
<dbReference type="CDD" id="cd22908">
    <property type="entry name" value="HFD_NFYC-like"/>
    <property type="match status" value="1"/>
</dbReference>
<dbReference type="Proteomes" id="UP000886885">
    <property type="component" value="Chromosome 5D"/>
</dbReference>
<evidence type="ECO:0000313" key="9">
    <source>
        <dbReference type="EMBL" id="KAG6773239.1"/>
    </source>
</evidence>
<dbReference type="EMBL" id="JAAWWB010000010">
    <property type="protein sequence ID" value="KAG6773239.1"/>
    <property type="molecule type" value="Genomic_DNA"/>
</dbReference>
<keyword evidence="2" id="KW-0805">Transcription regulation</keyword>
<protein>
    <recommendedName>
        <fullName evidence="8">Core Histone H2A/H2B/H3 domain-containing protein</fullName>
    </recommendedName>
</protein>
<dbReference type="FunFam" id="1.10.20.10:FF:000006">
    <property type="entry name" value="Nuclear transcription factor Y subunit gamma"/>
    <property type="match status" value="1"/>
</dbReference>
<organism evidence="9 10">
    <name type="scientific">Populus tomentosa</name>
    <name type="common">Chinese white poplar</name>
    <dbReference type="NCBI Taxonomy" id="118781"/>
    <lineage>
        <taxon>Eukaryota</taxon>
        <taxon>Viridiplantae</taxon>
        <taxon>Streptophyta</taxon>
        <taxon>Embryophyta</taxon>
        <taxon>Tracheophyta</taxon>
        <taxon>Spermatophyta</taxon>
        <taxon>Magnoliopsida</taxon>
        <taxon>eudicotyledons</taxon>
        <taxon>Gunneridae</taxon>
        <taxon>Pentapetalae</taxon>
        <taxon>rosids</taxon>
        <taxon>fabids</taxon>
        <taxon>Malpighiales</taxon>
        <taxon>Salicaceae</taxon>
        <taxon>Saliceae</taxon>
        <taxon>Populus</taxon>
    </lineage>
</organism>
<evidence type="ECO:0000256" key="3">
    <source>
        <dbReference type="ARBA" id="ARBA00023125"/>
    </source>
</evidence>
<sequence length="452" mass="50844">MMRLFNFPYICPFIHDELKIPRTAPLEWNRFYLSANIALFPVASLYACNSSMPLDHPIVFRLPLIPTLVRGAFLKLFARSSALYTGKGTPRDRADIAGACGICNGCRLDIHCCWRTNKLPGSSWDKSEENTRQSTSQAAFVSNLRFVILQAESTSSAEGKELETVKIDGFCFSCDFRKVLFCLVRNPSRGIKLHIVAFSWIRMEQGHGHPPAIVSSTSQLQYGTSPYQPNQMLAASNPGSVTGQPVGAQLAQHQLAYQQIHQQQEQQLQQQLQSFWANQYKEIDKVTDFKNHSLPLARIKKIMKADEDVRMISAEAPVIFSRACEMFILELTLRSWNHTEENKRRTLQKNDIAAAITRTDIFDFLVDIVPREDLKDEVLASIPRGTMPVGGPVDALSYCYMPPSHAAQVGAPGMIMGKHVMDPAMYAQQSHPYMAQHMWPQGSEQQQSPSDH</sequence>
<keyword evidence="4" id="KW-0010">Activator</keyword>
<name>A0A8X8D244_POPTO</name>
<keyword evidence="5" id="KW-0804">Transcription</keyword>
<comment type="subcellular location">
    <subcellularLocation>
        <location evidence="1">Nucleus</location>
    </subcellularLocation>
</comment>
<dbReference type="GO" id="GO:0000978">
    <property type="term" value="F:RNA polymerase II cis-regulatory region sequence-specific DNA binding"/>
    <property type="evidence" value="ECO:0007669"/>
    <property type="project" value="TreeGrafter"/>
</dbReference>
<comment type="similarity">
    <text evidence="7">Belongs to the NFYC/HAP5 subunit family.</text>
</comment>
<feature type="domain" description="Core Histone H2A/H2B/H3" evidence="8">
    <location>
        <begin position="284"/>
        <end position="356"/>
    </location>
</feature>
<keyword evidence="6" id="KW-0539">Nucleus</keyword>
<comment type="caution">
    <text evidence="9">The sequence shown here is derived from an EMBL/GenBank/DDBJ whole genome shotgun (WGS) entry which is preliminary data.</text>
</comment>
<dbReference type="PANTHER" id="PTHR10252">
    <property type="entry name" value="HISTONE-LIKE TRANSCRIPTION FACTOR CCAAT-RELATED"/>
    <property type="match status" value="1"/>
</dbReference>
<accession>A0A8X8D244</accession>
<keyword evidence="3" id="KW-0238">DNA-binding</keyword>
<reference evidence="9" key="1">
    <citation type="journal article" date="2020" name="bioRxiv">
        <title>Hybrid origin of Populus tomentosa Carr. identified through genome sequencing and phylogenomic analysis.</title>
        <authorList>
            <person name="An X."/>
            <person name="Gao K."/>
            <person name="Chen Z."/>
            <person name="Li J."/>
            <person name="Yang X."/>
            <person name="Yang X."/>
            <person name="Zhou J."/>
            <person name="Guo T."/>
            <person name="Zhao T."/>
            <person name="Huang S."/>
            <person name="Miao D."/>
            <person name="Khan W.U."/>
            <person name="Rao P."/>
            <person name="Ye M."/>
            <person name="Lei B."/>
            <person name="Liao W."/>
            <person name="Wang J."/>
            <person name="Ji L."/>
            <person name="Li Y."/>
            <person name="Guo B."/>
            <person name="Mustafa N.S."/>
            <person name="Li S."/>
            <person name="Yun Q."/>
            <person name="Keller S.R."/>
            <person name="Mao J."/>
            <person name="Zhang R."/>
            <person name="Strauss S.H."/>
        </authorList>
    </citation>
    <scope>NUCLEOTIDE SEQUENCE</scope>
    <source>
        <strain evidence="9">GM15</strain>
        <tissue evidence="9">Leaf</tissue>
    </source>
</reference>
<dbReference type="AlphaFoldDB" id="A0A8X8D244"/>
<dbReference type="Pfam" id="PF00125">
    <property type="entry name" value="Histone"/>
    <property type="match status" value="1"/>
</dbReference>
<dbReference type="OrthoDB" id="1272441at2759"/>
<evidence type="ECO:0000256" key="1">
    <source>
        <dbReference type="ARBA" id="ARBA00004123"/>
    </source>
</evidence>
<proteinExistence type="inferred from homology"/>
<dbReference type="InterPro" id="IPR007125">
    <property type="entry name" value="H2A/H2B/H3"/>
</dbReference>
<dbReference type="GO" id="GO:0005634">
    <property type="term" value="C:nucleus"/>
    <property type="evidence" value="ECO:0007669"/>
    <property type="project" value="UniProtKB-SubCell"/>
</dbReference>
<evidence type="ECO:0000256" key="7">
    <source>
        <dbReference type="ARBA" id="ARBA00038129"/>
    </source>
</evidence>
<dbReference type="GO" id="GO:0000981">
    <property type="term" value="F:DNA-binding transcription factor activity, RNA polymerase II-specific"/>
    <property type="evidence" value="ECO:0007669"/>
    <property type="project" value="TreeGrafter"/>
</dbReference>
<evidence type="ECO:0000256" key="2">
    <source>
        <dbReference type="ARBA" id="ARBA00023015"/>
    </source>
</evidence>
<evidence type="ECO:0000256" key="5">
    <source>
        <dbReference type="ARBA" id="ARBA00023163"/>
    </source>
</evidence>
<keyword evidence="10" id="KW-1185">Reference proteome</keyword>
<evidence type="ECO:0000256" key="4">
    <source>
        <dbReference type="ARBA" id="ARBA00023159"/>
    </source>
</evidence>
<gene>
    <name evidence="9" type="ORF">POTOM_020500</name>
</gene>
<dbReference type="PANTHER" id="PTHR10252:SF117">
    <property type="entry name" value="TRANSCRIPTION FACTOR CBF_NF-Y_ARCHAEAL HISTONE DOMAIN-CONTAINING PROTEIN"/>
    <property type="match status" value="1"/>
</dbReference>
<evidence type="ECO:0000256" key="6">
    <source>
        <dbReference type="ARBA" id="ARBA00023242"/>
    </source>
</evidence>